<evidence type="ECO:0000313" key="9">
    <source>
        <dbReference type="Proteomes" id="UP000315648"/>
    </source>
</evidence>
<evidence type="ECO:0000259" key="6">
    <source>
        <dbReference type="Pfam" id="PF05175"/>
    </source>
</evidence>
<dbReference type="GO" id="GO:0102559">
    <property type="term" value="F:peptide chain release factor N(5)-glutamine methyltransferase activity"/>
    <property type="evidence" value="ECO:0007669"/>
    <property type="project" value="UniProtKB-EC"/>
</dbReference>
<dbReference type="InterPro" id="IPR029063">
    <property type="entry name" value="SAM-dependent_MTases_sf"/>
</dbReference>
<dbReference type="SUPFAM" id="SSF53335">
    <property type="entry name" value="S-adenosyl-L-methionine-dependent methyltransferases"/>
    <property type="match status" value="1"/>
</dbReference>
<dbReference type="NCBIfam" id="TIGR00536">
    <property type="entry name" value="hemK_fam"/>
    <property type="match status" value="1"/>
</dbReference>
<gene>
    <name evidence="5 8" type="primary">prmC</name>
    <name evidence="8" type="ORF">FPL22_04000</name>
</gene>
<dbReference type="EC" id="2.1.1.297" evidence="5"/>
<dbReference type="RefSeq" id="WP_144228813.1">
    <property type="nucleotide sequence ID" value="NZ_CBCRVV010000024.1"/>
</dbReference>
<feature type="binding site" evidence="5">
    <location>
        <begin position="123"/>
        <end position="127"/>
    </location>
    <ligand>
        <name>S-adenosyl-L-methionine</name>
        <dbReference type="ChEBI" id="CHEBI:59789"/>
    </ligand>
</feature>
<dbReference type="InterPro" id="IPR050320">
    <property type="entry name" value="N5-glutamine_MTase"/>
</dbReference>
<comment type="catalytic activity">
    <reaction evidence="4 5">
        <text>L-glutaminyl-[peptide chain release factor] + S-adenosyl-L-methionine = N(5)-methyl-L-glutaminyl-[peptide chain release factor] + S-adenosyl-L-homocysteine + H(+)</text>
        <dbReference type="Rhea" id="RHEA:42896"/>
        <dbReference type="Rhea" id="RHEA-COMP:10271"/>
        <dbReference type="Rhea" id="RHEA-COMP:10272"/>
        <dbReference type="ChEBI" id="CHEBI:15378"/>
        <dbReference type="ChEBI" id="CHEBI:30011"/>
        <dbReference type="ChEBI" id="CHEBI:57856"/>
        <dbReference type="ChEBI" id="CHEBI:59789"/>
        <dbReference type="ChEBI" id="CHEBI:61891"/>
        <dbReference type="EC" id="2.1.1.297"/>
    </reaction>
</comment>
<keyword evidence="1 5" id="KW-0489">Methyltransferase</keyword>
<comment type="similarity">
    <text evidence="5">Belongs to the protein N5-glutamine methyltransferase family. PrmC subfamily.</text>
</comment>
<protein>
    <recommendedName>
        <fullName evidence="5">Release factor glutamine methyltransferase</fullName>
        <shortName evidence="5">RF MTase</shortName>
        <ecNumber evidence="5">2.1.1.297</ecNumber>
    </recommendedName>
    <alternativeName>
        <fullName evidence="5">N5-glutamine methyltransferase PrmC</fullName>
    </alternativeName>
    <alternativeName>
        <fullName evidence="5">Protein-(glutamine-N5) MTase PrmC</fullName>
    </alternativeName>
    <alternativeName>
        <fullName evidence="5">Protein-glutamine N-methyltransferase PrmC</fullName>
    </alternativeName>
</protein>
<comment type="function">
    <text evidence="5">Methylates the class 1 translation termination release factors RF1/PrfA and RF2/PrfB on the glutamine residue of the universally conserved GGQ motif.</text>
</comment>
<accession>A0A556QPE7</accession>
<keyword evidence="9" id="KW-1185">Reference proteome</keyword>
<proteinExistence type="inferred from homology"/>
<dbReference type="PANTHER" id="PTHR18895">
    <property type="entry name" value="HEMK METHYLTRANSFERASE"/>
    <property type="match status" value="1"/>
</dbReference>
<dbReference type="Gene3D" id="3.40.50.150">
    <property type="entry name" value="Vaccinia Virus protein VP39"/>
    <property type="match status" value="1"/>
</dbReference>
<dbReference type="OrthoDB" id="9800643at2"/>
<dbReference type="PANTHER" id="PTHR18895:SF74">
    <property type="entry name" value="MTRF1L RELEASE FACTOR GLUTAMINE METHYLTRANSFERASE"/>
    <property type="match status" value="1"/>
</dbReference>
<reference evidence="8 9" key="1">
    <citation type="submission" date="2019-07" db="EMBL/GenBank/DDBJ databases">
        <title>Description of 53C-WASEF.</title>
        <authorList>
            <person name="Pitt A."/>
            <person name="Hahn M.W."/>
        </authorList>
    </citation>
    <scope>NUCLEOTIDE SEQUENCE [LARGE SCALE GENOMIC DNA]</scope>
    <source>
        <strain evidence="8 9">53C-WASEF</strain>
    </source>
</reference>
<evidence type="ECO:0000256" key="1">
    <source>
        <dbReference type="ARBA" id="ARBA00022603"/>
    </source>
</evidence>
<feature type="binding site" evidence="5">
    <location>
        <begin position="191"/>
        <end position="194"/>
    </location>
    <ligand>
        <name>substrate</name>
    </ligand>
</feature>
<dbReference type="HAMAP" id="MF_02126">
    <property type="entry name" value="RF_methyltr_PrmC"/>
    <property type="match status" value="1"/>
</dbReference>
<evidence type="ECO:0000256" key="4">
    <source>
        <dbReference type="ARBA" id="ARBA00048391"/>
    </source>
</evidence>
<dbReference type="Proteomes" id="UP000315648">
    <property type="component" value="Unassembled WGS sequence"/>
</dbReference>
<dbReference type="FunFam" id="3.40.50.150:FF:000053">
    <property type="entry name" value="Release factor glutamine methyltransferase"/>
    <property type="match status" value="1"/>
</dbReference>
<dbReference type="AlphaFoldDB" id="A0A556QPE7"/>
<evidence type="ECO:0000313" key="8">
    <source>
        <dbReference type="EMBL" id="TSJ78472.1"/>
    </source>
</evidence>
<dbReference type="NCBIfam" id="TIGR03534">
    <property type="entry name" value="RF_mod_PrmC"/>
    <property type="match status" value="1"/>
</dbReference>
<evidence type="ECO:0000256" key="5">
    <source>
        <dbReference type="HAMAP-Rule" id="MF_02126"/>
    </source>
</evidence>
<dbReference type="GO" id="GO:0032259">
    <property type="term" value="P:methylation"/>
    <property type="evidence" value="ECO:0007669"/>
    <property type="project" value="UniProtKB-KW"/>
</dbReference>
<feature type="binding site" evidence="5">
    <location>
        <position position="146"/>
    </location>
    <ligand>
        <name>S-adenosyl-L-methionine</name>
        <dbReference type="ChEBI" id="CHEBI:59789"/>
    </ligand>
</feature>
<feature type="domain" description="Release factor glutamine methyltransferase N-terminal" evidence="7">
    <location>
        <begin position="9"/>
        <end position="79"/>
    </location>
</feature>
<dbReference type="PROSITE" id="PS00092">
    <property type="entry name" value="N6_MTASE"/>
    <property type="match status" value="1"/>
</dbReference>
<evidence type="ECO:0000256" key="3">
    <source>
        <dbReference type="ARBA" id="ARBA00022691"/>
    </source>
</evidence>
<comment type="caution">
    <text evidence="8">The sequence shown here is derived from an EMBL/GenBank/DDBJ whole genome shotgun (WGS) entry which is preliminary data.</text>
</comment>
<keyword evidence="2 5" id="KW-0808">Transferase</keyword>
<feature type="binding site" evidence="5">
    <location>
        <position position="175"/>
    </location>
    <ligand>
        <name>S-adenosyl-L-methionine</name>
        <dbReference type="ChEBI" id="CHEBI:59789"/>
    </ligand>
</feature>
<dbReference type="InterPro" id="IPR040758">
    <property type="entry name" value="PrmC_N"/>
</dbReference>
<keyword evidence="3 5" id="KW-0949">S-adenosyl-L-methionine</keyword>
<dbReference type="CDD" id="cd02440">
    <property type="entry name" value="AdoMet_MTases"/>
    <property type="match status" value="1"/>
</dbReference>
<evidence type="ECO:0000259" key="7">
    <source>
        <dbReference type="Pfam" id="PF17827"/>
    </source>
</evidence>
<dbReference type="InterPro" id="IPR002052">
    <property type="entry name" value="DNA_methylase_N6_adenine_CS"/>
</dbReference>
<name>A0A556QPE7_9BACT</name>
<dbReference type="InterPro" id="IPR019874">
    <property type="entry name" value="RF_methyltr_PrmC"/>
</dbReference>
<feature type="binding site" evidence="5">
    <location>
        <position position="191"/>
    </location>
    <ligand>
        <name>S-adenosyl-L-methionine</name>
        <dbReference type="ChEBI" id="CHEBI:59789"/>
    </ligand>
</feature>
<dbReference type="GO" id="GO:0003676">
    <property type="term" value="F:nucleic acid binding"/>
    <property type="evidence" value="ECO:0007669"/>
    <property type="project" value="InterPro"/>
</dbReference>
<sequence>MAAPLTLLEIIQKTTDFLTTKGVESARLNAELLVGHALGLKRMQLYLQFERVLAEAELEKIRPLVKRRSLREPLQYIIGETEWSGLKLKVDRRALIPRPETEMLIELVTSRCAGTAMRILDLGTGSGAIALALAKHYADAAVTAVDYSEEALALAAENGRLLELSDRVQFIRSSWYEALTPAESYDLIVSNPPYLTAEETSAAEPEVRVHEPVSALTAADQGMADLRTIIAGAGQFLSPGGLLALETGIAQHAELLGLLAEAGFVETESRRDLTDRDRFIFARKPAA</sequence>
<dbReference type="EMBL" id="VMBG01000001">
    <property type="protein sequence ID" value="TSJ78472.1"/>
    <property type="molecule type" value="Genomic_DNA"/>
</dbReference>
<evidence type="ECO:0000256" key="2">
    <source>
        <dbReference type="ARBA" id="ARBA00022679"/>
    </source>
</evidence>
<dbReference type="Gene3D" id="1.10.8.10">
    <property type="entry name" value="DNA helicase RuvA subunit, C-terminal domain"/>
    <property type="match status" value="1"/>
</dbReference>
<dbReference type="Pfam" id="PF05175">
    <property type="entry name" value="MTS"/>
    <property type="match status" value="1"/>
</dbReference>
<organism evidence="8 9">
    <name type="scientific">Rariglobus hedericola</name>
    <dbReference type="NCBI Taxonomy" id="2597822"/>
    <lineage>
        <taxon>Bacteria</taxon>
        <taxon>Pseudomonadati</taxon>
        <taxon>Verrucomicrobiota</taxon>
        <taxon>Opitutia</taxon>
        <taxon>Opitutales</taxon>
        <taxon>Opitutaceae</taxon>
        <taxon>Rariglobus</taxon>
    </lineage>
</organism>
<dbReference type="Pfam" id="PF17827">
    <property type="entry name" value="PrmC_N"/>
    <property type="match status" value="1"/>
</dbReference>
<dbReference type="InterPro" id="IPR004556">
    <property type="entry name" value="HemK-like"/>
</dbReference>
<feature type="domain" description="Methyltransferase small" evidence="6">
    <location>
        <begin position="101"/>
        <end position="201"/>
    </location>
</feature>
<dbReference type="InterPro" id="IPR007848">
    <property type="entry name" value="Small_mtfrase_dom"/>
</dbReference>